<dbReference type="AlphaFoldDB" id="A0A563VPB3"/>
<proteinExistence type="predicted"/>
<dbReference type="Proteomes" id="UP000320055">
    <property type="component" value="Unassembled WGS sequence"/>
</dbReference>
<name>A0A563VPB3_9CYAN</name>
<keyword evidence="2" id="KW-1185">Reference proteome</keyword>
<evidence type="ECO:0000313" key="1">
    <source>
        <dbReference type="EMBL" id="VEP13185.1"/>
    </source>
</evidence>
<evidence type="ECO:0000313" key="2">
    <source>
        <dbReference type="Proteomes" id="UP000320055"/>
    </source>
</evidence>
<gene>
    <name evidence="1" type="ORF">H1P_1880013</name>
</gene>
<dbReference type="EMBL" id="CAACVJ010000099">
    <property type="protein sequence ID" value="VEP13185.1"/>
    <property type="molecule type" value="Genomic_DNA"/>
</dbReference>
<accession>A0A563VPB3</accession>
<protein>
    <submittedName>
        <fullName evidence="1">Uncharacterized protein</fullName>
    </submittedName>
</protein>
<sequence length="80" mass="8938">MTNQNPTQGYEAGIFNQLVKVSEENAVIKYKLELVEVQVSKIPTVENRLDAIEVRVNKIPGIESQIKGSDDRLQKIELAG</sequence>
<dbReference type="RefSeq" id="WP_144871445.1">
    <property type="nucleotide sequence ID" value="NZ_LR213938.1"/>
</dbReference>
<reference evidence="1 2" key="1">
    <citation type="submission" date="2019-01" db="EMBL/GenBank/DDBJ databases">
        <authorList>
            <person name="Brito A."/>
        </authorList>
    </citation>
    <scope>NUCLEOTIDE SEQUENCE [LARGE SCALE GENOMIC DNA]</scope>
    <source>
        <strain evidence="1">1</strain>
    </source>
</reference>
<organism evidence="1 2">
    <name type="scientific">Hyella patelloides LEGE 07179</name>
    <dbReference type="NCBI Taxonomy" id="945734"/>
    <lineage>
        <taxon>Bacteria</taxon>
        <taxon>Bacillati</taxon>
        <taxon>Cyanobacteriota</taxon>
        <taxon>Cyanophyceae</taxon>
        <taxon>Pleurocapsales</taxon>
        <taxon>Hyellaceae</taxon>
        <taxon>Hyella</taxon>
    </lineage>
</organism>